<evidence type="ECO:0000313" key="2">
    <source>
        <dbReference type="Proteomes" id="UP000824782"/>
    </source>
</evidence>
<name>A0AAV7A0E8_ENGPU</name>
<keyword evidence="2" id="KW-1185">Reference proteome</keyword>
<proteinExistence type="predicted"/>
<accession>A0AAV7A0E8</accession>
<dbReference type="Proteomes" id="UP000824782">
    <property type="component" value="Unassembled WGS sequence"/>
</dbReference>
<dbReference type="EMBL" id="WNYA01000011">
    <property type="protein sequence ID" value="KAG8551788.1"/>
    <property type="molecule type" value="Genomic_DNA"/>
</dbReference>
<dbReference type="AlphaFoldDB" id="A0AAV7A0E8"/>
<evidence type="ECO:0000313" key="1">
    <source>
        <dbReference type="EMBL" id="KAG8551788.1"/>
    </source>
</evidence>
<organism evidence="1 2">
    <name type="scientific">Engystomops pustulosus</name>
    <name type="common">Tungara frog</name>
    <name type="synonym">Physalaemus pustulosus</name>
    <dbReference type="NCBI Taxonomy" id="76066"/>
    <lineage>
        <taxon>Eukaryota</taxon>
        <taxon>Metazoa</taxon>
        <taxon>Chordata</taxon>
        <taxon>Craniata</taxon>
        <taxon>Vertebrata</taxon>
        <taxon>Euteleostomi</taxon>
        <taxon>Amphibia</taxon>
        <taxon>Batrachia</taxon>
        <taxon>Anura</taxon>
        <taxon>Neobatrachia</taxon>
        <taxon>Hyloidea</taxon>
        <taxon>Leptodactylidae</taxon>
        <taxon>Leiuperinae</taxon>
        <taxon>Engystomops</taxon>
    </lineage>
</organism>
<comment type="caution">
    <text evidence="1">The sequence shown here is derived from an EMBL/GenBank/DDBJ whole genome shotgun (WGS) entry which is preliminary data.</text>
</comment>
<gene>
    <name evidence="1" type="ORF">GDO81_004268</name>
</gene>
<protein>
    <submittedName>
        <fullName evidence="1">Uncharacterized protein</fullName>
    </submittedName>
</protein>
<reference evidence="1" key="1">
    <citation type="thesis" date="2020" institute="ProQuest LLC" country="789 East Eisenhower Parkway, Ann Arbor, MI, USA">
        <title>Comparative Genomics and Chromosome Evolution.</title>
        <authorList>
            <person name="Mudd A.B."/>
        </authorList>
    </citation>
    <scope>NUCLEOTIDE SEQUENCE</scope>
    <source>
        <strain evidence="1">237g6f4</strain>
        <tissue evidence="1">Blood</tissue>
    </source>
</reference>
<sequence length="35" mass="4034">MNVISTEFGNFKYTKLQEHDQGQSRSEGFNVKVKS</sequence>